<dbReference type="AlphaFoldDB" id="A0AAP0J1K9"/>
<sequence length="58" mass="6626">MKRLKLKYINLTNLLICAVELPSPPCLKWESGRELGHRGRAELLSKIPPYSSPSFPIY</sequence>
<accession>A0AAP0J1K9</accession>
<protein>
    <submittedName>
        <fullName evidence="1">Uncharacterized protein</fullName>
    </submittedName>
</protein>
<dbReference type="EMBL" id="JBBNAG010000006">
    <property type="protein sequence ID" value="KAK9125070.1"/>
    <property type="molecule type" value="Genomic_DNA"/>
</dbReference>
<gene>
    <name evidence="1" type="ORF">Scep_013916</name>
</gene>
<name>A0AAP0J1K9_9MAGN</name>
<organism evidence="1 2">
    <name type="scientific">Stephania cephalantha</name>
    <dbReference type="NCBI Taxonomy" id="152367"/>
    <lineage>
        <taxon>Eukaryota</taxon>
        <taxon>Viridiplantae</taxon>
        <taxon>Streptophyta</taxon>
        <taxon>Embryophyta</taxon>
        <taxon>Tracheophyta</taxon>
        <taxon>Spermatophyta</taxon>
        <taxon>Magnoliopsida</taxon>
        <taxon>Ranunculales</taxon>
        <taxon>Menispermaceae</taxon>
        <taxon>Menispermoideae</taxon>
        <taxon>Cissampelideae</taxon>
        <taxon>Stephania</taxon>
    </lineage>
</organism>
<comment type="caution">
    <text evidence="1">The sequence shown here is derived from an EMBL/GenBank/DDBJ whole genome shotgun (WGS) entry which is preliminary data.</text>
</comment>
<proteinExistence type="predicted"/>
<dbReference type="Proteomes" id="UP001419268">
    <property type="component" value="Unassembled WGS sequence"/>
</dbReference>
<reference evidence="1 2" key="1">
    <citation type="submission" date="2024-01" db="EMBL/GenBank/DDBJ databases">
        <title>Genome assemblies of Stephania.</title>
        <authorList>
            <person name="Yang L."/>
        </authorList>
    </citation>
    <scope>NUCLEOTIDE SEQUENCE [LARGE SCALE GENOMIC DNA]</scope>
    <source>
        <strain evidence="1">JXDWG</strain>
        <tissue evidence="1">Leaf</tissue>
    </source>
</reference>
<evidence type="ECO:0000313" key="1">
    <source>
        <dbReference type="EMBL" id="KAK9125070.1"/>
    </source>
</evidence>
<evidence type="ECO:0000313" key="2">
    <source>
        <dbReference type="Proteomes" id="UP001419268"/>
    </source>
</evidence>
<keyword evidence="2" id="KW-1185">Reference proteome</keyword>